<feature type="compositionally biased region" description="Basic residues" evidence="1">
    <location>
        <begin position="21"/>
        <end position="43"/>
    </location>
</feature>
<feature type="compositionally biased region" description="Polar residues" evidence="1">
    <location>
        <begin position="1"/>
        <end position="13"/>
    </location>
</feature>
<name>A0ABV8RVL1_9SPHN</name>
<keyword evidence="3" id="KW-1185">Reference proteome</keyword>
<evidence type="ECO:0000313" key="3">
    <source>
        <dbReference type="Proteomes" id="UP001595828"/>
    </source>
</evidence>
<organism evidence="2 3">
    <name type="scientific">Novosphingobium tardum</name>
    <dbReference type="NCBI Taxonomy" id="1538021"/>
    <lineage>
        <taxon>Bacteria</taxon>
        <taxon>Pseudomonadati</taxon>
        <taxon>Pseudomonadota</taxon>
        <taxon>Alphaproteobacteria</taxon>
        <taxon>Sphingomonadales</taxon>
        <taxon>Sphingomonadaceae</taxon>
        <taxon>Novosphingobium</taxon>
    </lineage>
</organism>
<accession>A0ABV8RVL1</accession>
<evidence type="ECO:0000256" key="1">
    <source>
        <dbReference type="SAM" id="MobiDB-lite"/>
    </source>
</evidence>
<feature type="region of interest" description="Disordered" evidence="1">
    <location>
        <begin position="1"/>
        <end position="51"/>
    </location>
</feature>
<gene>
    <name evidence="2" type="ORF">ACFO0A_15250</name>
</gene>
<dbReference type="RefSeq" id="WP_379540018.1">
    <property type="nucleotide sequence ID" value="NZ_JBHSDR010000008.1"/>
</dbReference>
<proteinExistence type="predicted"/>
<comment type="caution">
    <text evidence="2">The sequence shown here is derived from an EMBL/GenBank/DDBJ whole genome shotgun (WGS) entry which is preliminary data.</text>
</comment>
<dbReference type="Proteomes" id="UP001595828">
    <property type="component" value="Unassembled WGS sequence"/>
</dbReference>
<dbReference type="EMBL" id="JBHSDR010000008">
    <property type="protein sequence ID" value="MFC4296411.1"/>
    <property type="molecule type" value="Genomic_DNA"/>
</dbReference>
<reference evidence="3" key="1">
    <citation type="journal article" date="2019" name="Int. J. Syst. Evol. Microbiol.">
        <title>The Global Catalogue of Microorganisms (GCM) 10K type strain sequencing project: providing services to taxonomists for standard genome sequencing and annotation.</title>
        <authorList>
            <consortium name="The Broad Institute Genomics Platform"/>
            <consortium name="The Broad Institute Genome Sequencing Center for Infectious Disease"/>
            <person name="Wu L."/>
            <person name="Ma J."/>
        </authorList>
    </citation>
    <scope>NUCLEOTIDE SEQUENCE [LARGE SCALE GENOMIC DNA]</scope>
    <source>
        <strain evidence="3">CGMCC 1.12989</strain>
    </source>
</reference>
<evidence type="ECO:0000313" key="2">
    <source>
        <dbReference type="EMBL" id="MFC4296411.1"/>
    </source>
</evidence>
<protein>
    <submittedName>
        <fullName evidence="2">DUF5681 domain-containing protein</fullName>
    </submittedName>
</protein>
<sequence length="131" mass="14705">MSDSPVQPRSSDAANVELRVGYKRPPRQHQFKKGHRPKPRKPKPVTMPETPGECLMRILDKERRTVIGRKVRWISNAQLVIERAFQLANKGSATLRTLLLALVFADEPTTADAGERPVTIVFERPDEAAPA</sequence>